<gene>
    <name evidence="1" type="ORF">PoMZ_12299</name>
</gene>
<name>A0A4P7NS94_PYROR</name>
<dbReference type="Proteomes" id="UP000294847">
    <property type="component" value="Chromosome 7"/>
</dbReference>
<evidence type="ECO:0000313" key="1">
    <source>
        <dbReference type="EMBL" id="QBZ65341.1"/>
    </source>
</evidence>
<accession>A0A4P7NS94</accession>
<dbReference type="AlphaFoldDB" id="A0A4P7NS94"/>
<evidence type="ECO:0000313" key="2">
    <source>
        <dbReference type="Proteomes" id="UP000294847"/>
    </source>
</evidence>
<dbReference type="EMBL" id="CP034210">
    <property type="protein sequence ID" value="QBZ65341.1"/>
    <property type="molecule type" value="Genomic_DNA"/>
</dbReference>
<sequence length="68" mass="7634">MGKEDWDRDCVYQRRQGCWFRNKMMPGGFGNDTWAFDVQALNELFGTLGLEGLAEEARVGVGATVFGK</sequence>
<protein>
    <submittedName>
        <fullName evidence="1">Uncharacterized protein</fullName>
    </submittedName>
</protein>
<organism evidence="1 2">
    <name type="scientific">Pyricularia oryzae</name>
    <name type="common">Rice blast fungus</name>
    <name type="synonym">Magnaporthe oryzae</name>
    <dbReference type="NCBI Taxonomy" id="318829"/>
    <lineage>
        <taxon>Eukaryota</taxon>
        <taxon>Fungi</taxon>
        <taxon>Dikarya</taxon>
        <taxon>Ascomycota</taxon>
        <taxon>Pezizomycotina</taxon>
        <taxon>Sordariomycetes</taxon>
        <taxon>Sordariomycetidae</taxon>
        <taxon>Magnaporthales</taxon>
        <taxon>Pyriculariaceae</taxon>
        <taxon>Pyricularia</taxon>
    </lineage>
</organism>
<proteinExistence type="predicted"/>
<reference evidence="1 2" key="1">
    <citation type="journal article" date="2019" name="Mol. Biol. Evol.">
        <title>Blast fungal genomes show frequent chromosomal changes, gene gains and losses, and effector gene turnover.</title>
        <authorList>
            <person name="Gomez Luciano L.B."/>
            <person name="Jason Tsai I."/>
            <person name="Chuma I."/>
            <person name="Tosa Y."/>
            <person name="Chen Y.H."/>
            <person name="Li J.Y."/>
            <person name="Li M.Y."/>
            <person name="Jade Lu M.Y."/>
            <person name="Nakayashiki H."/>
            <person name="Li W.H."/>
        </authorList>
    </citation>
    <scope>NUCLEOTIDE SEQUENCE [LARGE SCALE GENOMIC DNA]</scope>
    <source>
        <strain evidence="1">MZ5-1-6</strain>
    </source>
</reference>